<dbReference type="Pfam" id="PF00953">
    <property type="entry name" value="Glycos_transf_4"/>
    <property type="match status" value="1"/>
</dbReference>
<evidence type="ECO:0000256" key="8">
    <source>
        <dbReference type="SAM" id="Phobius"/>
    </source>
</evidence>
<evidence type="ECO:0000256" key="3">
    <source>
        <dbReference type="ARBA" id="ARBA00022679"/>
    </source>
</evidence>
<organism evidence="9 10">
    <name type="scientific">Oceanotoga teriensis</name>
    <dbReference type="NCBI Taxonomy" id="515440"/>
    <lineage>
        <taxon>Bacteria</taxon>
        <taxon>Thermotogati</taxon>
        <taxon>Thermotogota</taxon>
        <taxon>Thermotogae</taxon>
        <taxon>Petrotogales</taxon>
        <taxon>Petrotogaceae</taxon>
        <taxon>Oceanotoga</taxon>
    </lineage>
</organism>
<sequence length="301" mass="34832">MIFIPFFLNILITPFIIKFALKFSIVDKPDNNLKNHKKITPYLGGLSLFLSILPFYFDDLYYIIPAFIIMIIGLFDDIKNINPFFRLFVEFAVITFTVVNFHMGFSIIINILFIITGVALINAVNMIDGMDGLCSGTALISLLFFAIISKNFDILYFVFALLGFLVFNFYPAKIFLGDAGSYLIGFTLFYNFNYLTSKSGFGGYFIGLIITAYFFTDLFFSILRRIMNDKSPFYGDKEHIYDKIRSRFNTKISTTVLINYIIVFSFGLISWFSWFKPYLGIGIAFVLFLFTGVYFRLYKYD</sequence>
<gene>
    <name evidence="9" type="ORF">C7380_11219</name>
</gene>
<keyword evidence="10" id="KW-1185">Reference proteome</keyword>
<evidence type="ECO:0000313" key="10">
    <source>
        <dbReference type="Proteomes" id="UP000245921"/>
    </source>
</evidence>
<comment type="subcellular location">
    <subcellularLocation>
        <location evidence="1">Cell membrane</location>
        <topology evidence="1">Multi-pass membrane protein</topology>
    </subcellularLocation>
</comment>
<dbReference type="PANTHER" id="PTHR22926">
    <property type="entry name" value="PHOSPHO-N-ACETYLMURAMOYL-PENTAPEPTIDE-TRANSFERASE"/>
    <property type="match status" value="1"/>
</dbReference>
<name>A0AA45C5X9_9BACT</name>
<keyword evidence="3 9" id="KW-0808">Transferase</keyword>
<dbReference type="GO" id="GO:0005886">
    <property type="term" value="C:plasma membrane"/>
    <property type="evidence" value="ECO:0007669"/>
    <property type="project" value="UniProtKB-SubCell"/>
</dbReference>
<evidence type="ECO:0000256" key="7">
    <source>
        <dbReference type="PIRSR" id="PIRSR600715-1"/>
    </source>
</evidence>
<feature type="transmembrane region" description="Helical" evidence="8">
    <location>
        <begin position="201"/>
        <end position="223"/>
    </location>
</feature>
<dbReference type="InterPro" id="IPR000715">
    <property type="entry name" value="Glycosyl_transferase_4"/>
</dbReference>
<evidence type="ECO:0000256" key="2">
    <source>
        <dbReference type="ARBA" id="ARBA00022475"/>
    </source>
</evidence>
<comment type="cofactor">
    <cofactor evidence="7">
        <name>Mg(2+)</name>
        <dbReference type="ChEBI" id="CHEBI:18420"/>
    </cofactor>
</comment>
<dbReference type="EMBL" id="QGGI01000012">
    <property type="protein sequence ID" value="PWJ90551.1"/>
    <property type="molecule type" value="Genomic_DNA"/>
</dbReference>
<feature type="transmembrane region" description="Helical" evidence="8">
    <location>
        <begin position="39"/>
        <end position="56"/>
    </location>
</feature>
<dbReference type="GO" id="GO:0071555">
    <property type="term" value="P:cell wall organization"/>
    <property type="evidence" value="ECO:0007669"/>
    <property type="project" value="TreeGrafter"/>
</dbReference>
<dbReference type="GO" id="GO:0046872">
    <property type="term" value="F:metal ion binding"/>
    <property type="evidence" value="ECO:0007669"/>
    <property type="project" value="UniProtKB-KW"/>
</dbReference>
<keyword evidence="6 8" id="KW-0472">Membrane</keyword>
<comment type="caution">
    <text evidence="9">The sequence shown here is derived from an EMBL/GenBank/DDBJ whole genome shotgun (WGS) entry which is preliminary data.</text>
</comment>
<feature type="transmembrane region" description="Helical" evidence="8">
    <location>
        <begin position="278"/>
        <end position="297"/>
    </location>
</feature>
<feature type="binding site" evidence="7">
    <location>
        <position position="178"/>
    </location>
    <ligand>
        <name>Mg(2+)</name>
        <dbReference type="ChEBI" id="CHEBI:18420"/>
    </ligand>
</feature>
<evidence type="ECO:0000256" key="5">
    <source>
        <dbReference type="ARBA" id="ARBA00022989"/>
    </source>
</evidence>
<keyword evidence="7" id="KW-0460">Magnesium</keyword>
<feature type="transmembrane region" description="Helical" evidence="8">
    <location>
        <begin position="62"/>
        <end position="78"/>
    </location>
</feature>
<protein>
    <submittedName>
        <fullName evidence="9">UDP-GlcNAc:undecaprenyl-phosphate GlcNAc-1-phosphate transferase</fullName>
    </submittedName>
</protein>
<feature type="transmembrane region" description="Helical" evidence="8">
    <location>
        <begin position="132"/>
        <end position="148"/>
    </location>
</feature>
<accession>A0AA45C5X9</accession>
<evidence type="ECO:0000256" key="4">
    <source>
        <dbReference type="ARBA" id="ARBA00022692"/>
    </source>
</evidence>
<keyword evidence="5 8" id="KW-1133">Transmembrane helix</keyword>
<dbReference type="PROSITE" id="PS01348">
    <property type="entry name" value="MRAY_2"/>
    <property type="match status" value="1"/>
</dbReference>
<feature type="transmembrane region" description="Helical" evidence="8">
    <location>
        <begin position="6"/>
        <end position="27"/>
    </location>
</feature>
<evidence type="ECO:0000313" key="9">
    <source>
        <dbReference type="EMBL" id="PWJ90551.1"/>
    </source>
</evidence>
<keyword evidence="4 8" id="KW-0812">Transmembrane</keyword>
<dbReference type="GO" id="GO:0044038">
    <property type="term" value="P:cell wall macromolecule biosynthetic process"/>
    <property type="evidence" value="ECO:0007669"/>
    <property type="project" value="TreeGrafter"/>
</dbReference>
<feature type="binding site" evidence="7">
    <location>
        <position position="125"/>
    </location>
    <ligand>
        <name>Mg(2+)</name>
        <dbReference type="ChEBI" id="CHEBI:18420"/>
    </ligand>
</feature>
<dbReference type="Proteomes" id="UP000245921">
    <property type="component" value="Unassembled WGS sequence"/>
</dbReference>
<dbReference type="GO" id="GO:0009103">
    <property type="term" value="P:lipopolysaccharide biosynthetic process"/>
    <property type="evidence" value="ECO:0007669"/>
    <property type="project" value="TreeGrafter"/>
</dbReference>
<dbReference type="AlphaFoldDB" id="A0AA45C5X9"/>
<reference evidence="9 10" key="1">
    <citation type="submission" date="2018-05" db="EMBL/GenBank/DDBJ databases">
        <title>Genomic Encyclopedia of Type Strains, Phase IV (KMG-IV): sequencing the most valuable type-strain genomes for metagenomic binning, comparative biology and taxonomic classification.</title>
        <authorList>
            <person name="Goeker M."/>
        </authorList>
    </citation>
    <scope>NUCLEOTIDE SEQUENCE [LARGE SCALE GENOMIC DNA]</scope>
    <source>
        <strain evidence="9 10">DSM 24906</strain>
    </source>
</reference>
<feature type="transmembrane region" description="Helical" evidence="8">
    <location>
        <begin position="252"/>
        <end position="272"/>
    </location>
</feature>
<dbReference type="CDD" id="cd06853">
    <property type="entry name" value="GT_WecA_like"/>
    <property type="match status" value="1"/>
</dbReference>
<feature type="transmembrane region" description="Helical" evidence="8">
    <location>
        <begin position="154"/>
        <end position="172"/>
    </location>
</feature>
<dbReference type="PANTHER" id="PTHR22926:SF3">
    <property type="entry name" value="UNDECAPRENYL-PHOSPHATE ALPHA-N-ACETYLGLUCOSAMINYL 1-PHOSPHATE TRANSFERASE"/>
    <property type="match status" value="1"/>
</dbReference>
<evidence type="ECO:0000256" key="6">
    <source>
        <dbReference type="ARBA" id="ARBA00023136"/>
    </source>
</evidence>
<evidence type="ECO:0000256" key="1">
    <source>
        <dbReference type="ARBA" id="ARBA00004651"/>
    </source>
</evidence>
<feature type="transmembrane region" description="Helical" evidence="8">
    <location>
        <begin position="107"/>
        <end position="125"/>
    </location>
</feature>
<keyword evidence="2" id="KW-1003">Cell membrane</keyword>
<dbReference type="GO" id="GO:0016780">
    <property type="term" value="F:phosphotransferase activity, for other substituted phosphate groups"/>
    <property type="evidence" value="ECO:0007669"/>
    <property type="project" value="InterPro"/>
</dbReference>
<dbReference type="InterPro" id="IPR018480">
    <property type="entry name" value="PNAcMuramoyl-5peptid_Trfase_CS"/>
</dbReference>
<keyword evidence="7" id="KW-0479">Metal-binding</keyword>
<dbReference type="RefSeq" id="WP_109605129.1">
    <property type="nucleotide sequence ID" value="NZ_QGGI01000012.1"/>
</dbReference>
<proteinExistence type="predicted"/>